<keyword evidence="1" id="KW-0472">Membrane</keyword>
<dbReference type="EMBL" id="JAAOZC010000003">
    <property type="protein sequence ID" value="NIJ07735.1"/>
    <property type="molecule type" value="Genomic_DNA"/>
</dbReference>
<keyword evidence="3" id="KW-1185">Reference proteome</keyword>
<evidence type="ECO:0000313" key="2">
    <source>
        <dbReference type="EMBL" id="NIJ07735.1"/>
    </source>
</evidence>
<accession>A0ABX0TVD6</accession>
<evidence type="ECO:0000256" key="1">
    <source>
        <dbReference type="SAM" id="Phobius"/>
    </source>
</evidence>
<reference evidence="2 3" key="1">
    <citation type="submission" date="2020-03" db="EMBL/GenBank/DDBJ databases">
        <title>Genomic Encyclopedia of Type Strains, Phase III (KMG-III): the genomes of soil and plant-associated and newly described type strains.</title>
        <authorList>
            <person name="Whitman W."/>
        </authorList>
    </citation>
    <scope>NUCLEOTIDE SEQUENCE [LARGE SCALE GENOMIC DNA]</scope>
    <source>
        <strain evidence="2 3">CECT 8804</strain>
    </source>
</reference>
<dbReference type="RefSeq" id="WP_167072612.1">
    <property type="nucleotide sequence ID" value="NZ_JAAOZC010000003.1"/>
</dbReference>
<sequence>MGEKESPPGEPLPSLIQRLHLPRGVALRAIGAALLAVLALVAIVTGLLGRQARRQAVALGEVVAARAAMRDADRRAAGLFADPPLGDELAAVAAHLPPETRLASAARDEAGALIIAIDSADPDALRQTLRADPWFAAFQERGQNIGEGGAIRVTFRRTR</sequence>
<name>A0ABX0TVD6_9SPHN</name>
<evidence type="ECO:0000313" key="3">
    <source>
        <dbReference type="Proteomes" id="UP000727456"/>
    </source>
</evidence>
<feature type="transmembrane region" description="Helical" evidence="1">
    <location>
        <begin position="25"/>
        <end position="48"/>
    </location>
</feature>
<gene>
    <name evidence="2" type="ORF">FHS31_001345</name>
</gene>
<proteinExistence type="predicted"/>
<organism evidence="2 3">
    <name type="scientific">Sphingomonas vulcanisoli</name>
    <dbReference type="NCBI Taxonomy" id="1658060"/>
    <lineage>
        <taxon>Bacteria</taxon>
        <taxon>Pseudomonadati</taxon>
        <taxon>Pseudomonadota</taxon>
        <taxon>Alphaproteobacteria</taxon>
        <taxon>Sphingomonadales</taxon>
        <taxon>Sphingomonadaceae</taxon>
        <taxon>Sphingomonas</taxon>
    </lineage>
</organism>
<keyword evidence="1" id="KW-0812">Transmembrane</keyword>
<keyword evidence="1" id="KW-1133">Transmembrane helix</keyword>
<dbReference type="Proteomes" id="UP000727456">
    <property type="component" value="Unassembled WGS sequence"/>
</dbReference>
<comment type="caution">
    <text evidence="2">The sequence shown here is derived from an EMBL/GenBank/DDBJ whole genome shotgun (WGS) entry which is preliminary data.</text>
</comment>
<protein>
    <submittedName>
        <fullName evidence="2">Uncharacterized protein</fullName>
    </submittedName>
</protein>